<evidence type="ECO:0000256" key="3">
    <source>
        <dbReference type="ARBA" id="ARBA00005189"/>
    </source>
</evidence>
<evidence type="ECO:0000256" key="17">
    <source>
        <dbReference type="SAM" id="MobiDB-lite"/>
    </source>
</evidence>
<evidence type="ECO:0000313" key="19">
    <source>
        <dbReference type="Proteomes" id="UP000189911"/>
    </source>
</evidence>
<keyword evidence="6 16" id="KW-0444">Lipid biosynthesis</keyword>
<evidence type="ECO:0000256" key="5">
    <source>
        <dbReference type="ARBA" id="ARBA00013244"/>
    </source>
</evidence>
<evidence type="ECO:0000256" key="7">
    <source>
        <dbReference type="ARBA" id="ARBA00022679"/>
    </source>
</evidence>
<comment type="pathway">
    <text evidence="3">Lipid metabolism.</text>
</comment>
<evidence type="ECO:0000256" key="11">
    <source>
        <dbReference type="ARBA" id="ARBA00022989"/>
    </source>
</evidence>
<evidence type="ECO:0000256" key="15">
    <source>
        <dbReference type="ARBA" id="ARBA00048109"/>
    </source>
</evidence>
<evidence type="ECO:0000256" key="14">
    <source>
        <dbReference type="ARBA" id="ARBA00023315"/>
    </source>
</evidence>
<dbReference type="Pfam" id="PF03982">
    <property type="entry name" value="DAGAT"/>
    <property type="match status" value="2"/>
</dbReference>
<dbReference type="CDD" id="cd07987">
    <property type="entry name" value="LPLAT_MGAT-like"/>
    <property type="match status" value="1"/>
</dbReference>
<keyword evidence="19" id="KW-1185">Reference proteome</keyword>
<evidence type="ECO:0000256" key="4">
    <source>
        <dbReference type="ARBA" id="ARBA00005420"/>
    </source>
</evidence>
<dbReference type="AlphaFoldDB" id="A0A1G4KMN5"/>
<name>A0A1G4KMN5_9SACH</name>
<evidence type="ECO:0000313" key="18">
    <source>
        <dbReference type="EMBL" id="SCV05814.1"/>
    </source>
</evidence>
<proteinExistence type="inferred from homology"/>
<comment type="subcellular location">
    <subcellularLocation>
        <location evidence="1 16">Endoplasmic reticulum membrane</location>
        <topology evidence="1 16">Multi-pass membrane protein</topology>
    </subcellularLocation>
</comment>
<dbReference type="OrthoDB" id="264532at2759"/>
<dbReference type="GO" id="GO:0005789">
    <property type="term" value="C:endoplasmic reticulum membrane"/>
    <property type="evidence" value="ECO:0007669"/>
    <property type="project" value="UniProtKB-SubCell"/>
</dbReference>
<evidence type="ECO:0000256" key="1">
    <source>
        <dbReference type="ARBA" id="ARBA00004477"/>
    </source>
</evidence>
<dbReference type="PANTHER" id="PTHR12317">
    <property type="entry name" value="DIACYLGLYCEROL O-ACYLTRANSFERASE"/>
    <property type="match status" value="1"/>
</dbReference>
<feature type="transmembrane region" description="Helical" evidence="16">
    <location>
        <begin position="114"/>
        <end position="147"/>
    </location>
</feature>
<evidence type="ECO:0000256" key="8">
    <source>
        <dbReference type="ARBA" id="ARBA00022692"/>
    </source>
</evidence>
<evidence type="ECO:0000256" key="10">
    <source>
        <dbReference type="ARBA" id="ARBA00022824"/>
    </source>
</evidence>
<comment type="catalytic activity">
    <reaction evidence="15 16">
        <text>an acyl-CoA + a 1,2-diacyl-sn-glycerol = a triacyl-sn-glycerol + CoA</text>
        <dbReference type="Rhea" id="RHEA:10868"/>
        <dbReference type="ChEBI" id="CHEBI:17815"/>
        <dbReference type="ChEBI" id="CHEBI:57287"/>
        <dbReference type="ChEBI" id="CHEBI:58342"/>
        <dbReference type="ChEBI" id="CHEBI:64615"/>
        <dbReference type="EC" id="2.3.1.20"/>
    </reaction>
</comment>
<keyword evidence="11 16" id="KW-1133">Transmembrane helix</keyword>
<sequence length="475" mass="54219">MDSPTGMKFRGKANGKEAYGKAVSNNNNGKANGKVNGKVNGKLNGKQGEAHYKTKDLVEHELEHIRLYGQNCKDGKQLSQIVGTDGHKGLAKSKKPKFCSVKTPWKRRLQTLAVAWHVGSFVYILAFAILALANPIMWVIMVPYMVYYATDRSPSNGNVTKRYSPWVRSLPFWRYYCEYYPIHLHKTADLIPSFTEKAESKPGLAQDRYLISFRVRLWPFKYSLKFNILKLNNASPELEATGPRYIFGYHPHGVAALGAFGAFATEGADFSMLFPGVRMCLMTLINQFQIPFYRDYLLSLGITTVSKKNALRVLQQNYSTCIVVGGAQEALLSKIGSADLVLKRRKGFIKLALETGNVGLVPCFAFGETDCYNILQTDEKSYLRKMQIWFKKSYGFTIPFFFARGLFNYDFGLIPFRKPINVVTGRPIYVKEKFETPSIEDIDYYQDLYIEELKRIFYTYKEQFGCEDQVINFVE</sequence>
<evidence type="ECO:0000256" key="13">
    <source>
        <dbReference type="ARBA" id="ARBA00023136"/>
    </source>
</evidence>
<dbReference type="InterPro" id="IPR007130">
    <property type="entry name" value="DAGAT"/>
</dbReference>
<keyword evidence="13 16" id="KW-0472">Membrane</keyword>
<keyword evidence="10 16" id="KW-0256">Endoplasmic reticulum</keyword>
<reference evidence="19" key="1">
    <citation type="submission" date="2016-03" db="EMBL/GenBank/DDBJ databases">
        <authorList>
            <person name="Devillers Hugo."/>
        </authorList>
    </citation>
    <scope>NUCLEOTIDE SEQUENCE [LARGE SCALE GENOMIC DNA]</scope>
</reference>
<keyword evidence="8 16" id="KW-0812">Transmembrane</keyword>
<comment type="caution">
    <text evidence="16">Lacks conserved residue(s) required for the propagation of feature annotation.</text>
</comment>
<feature type="region of interest" description="Disordered" evidence="17">
    <location>
        <begin position="1"/>
        <end position="46"/>
    </location>
</feature>
<keyword evidence="14 16" id="KW-0012">Acyltransferase</keyword>
<keyword evidence="12 16" id="KW-0443">Lipid metabolism</keyword>
<organism evidence="18 19">
    <name type="scientific">Lachancea nothofagi CBS 11611</name>
    <dbReference type="NCBI Taxonomy" id="1266666"/>
    <lineage>
        <taxon>Eukaryota</taxon>
        <taxon>Fungi</taxon>
        <taxon>Dikarya</taxon>
        <taxon>Ascomycota</taxon>
        <taxon>Saccharomycotina</taxon>
        <taxon>Saccharomycetes</taxon>
        <taxon>Saccharomycetales</taxon>
        <taxon>Saccharomycetaceae</taxon>
        <taxon>Lachancea</taxon>
    </lineage>
</organism>
<dbReference type="GO" id="GO:0019432">
    <property type="term" value="P:triglyceride biosynthetic process"/>
    <property type="evidence" value="ECO:0007669"/>
    <property type="project" value="UniProtKB-UniRule"/>
</dbReference>
<gene>
    <name evidence="18" type="ORF">LANO_0H15764G</name>
</gene>
<keyword evidence="7" id="KW-0808">Transferase</keyword>
<dbReference type="Proteomes" id="UP000189911">
    <property type="component" value="Chromosome H"/>
</dbReference>
<evidence type="ECO:0000256" key="9">
    <source>
        <dbReference type="ARBA" id="ARBA00022798"/>
    </source>
</evidence>
<dbReference type="GO" id="GO:0006071">
    <property type="term" value="P:glycerol metabolic process"/>
    <property type="evidence" value="ECO:0007669"/>
    <property type="project" value="UniProtKB-UniRule"/>
</dbReference>
<dbReference type="UniPathway" id="UPA00282"/>
<evidence type="ECO:0000256" key="16">
    <source>
        <dbReference type="RuleBase" id="RU367023"/>
    </source>
</evidence>
<feature type="compositionally biased region" description="Low complexity" evidence="17">
    <location>
        <begin position="20"/>
        <end position="46"/>
    </location>
</feature>
<dbReference type="EMBL" id="LT598447">
    <property type="protein sequence ID" value="SCV05814.1"/>
    <property type="molecule type" value="Genomic_DNA"/>
</dbReference>
<evidence type="ECO:0000256" key="6">
    <source>
        <dbReference type="ARBA" id="ARBA00022516"/>
    </source>
</evidence>
<keyword evidence="9" id="KW-0319">Glycerol metabolism</keyword>
<dbReference type="EC" id="2.3.1.20" evidence="5 16"/>
<evidence type="ECO:0000256" key="12">
    <source>
        <dbReference type="ARBA" id="ARBA00023098"/>
    </source>
</evidence>
<dbReference type="PANTHER" id="PTHR12317:SF0">
    <property type="entry name" value="ACYLTRANSFERASE"/>
    <property type="match status" value="1"/>
</dbReference>
<evidence type="ECO:0000256" key="2">
    <source>
        <dbReference type="ARBA" id="ARBA00004771"/>
    </source>
</evidence>
<comment type="pathway">
    <text evidence="2 16">Glycerolipid metabolism; triacylglycerol biosynthesis.</text>
</comment>
<comment type="similarity">
    <text evidence="4 16">Belongs to the diacylglycerol acyltransferase family.</text>
</comment>
<accession>A0A1G4KMN5</accession>
<comment type="function">
    <text evidence="16">Catalyzes the terminal and only committed step in triacylglycerol synthesis by using diacylglycerol and fatty acyl CoA as substrates.</text>
</comment>
<dbReference type="GO" id="GO:0004144">
    <property type="term" value="F:diacylglycerol O-acyltransferase activity"/>
    <property type="evidence" value="ECO:0007669"/>
    <property type="project" value="UniProtKB-UniRule"/>
</dbReference>
<protein>
    <recommendedName>
        <fullName evidence="5 16">Diacylglycerol O-acyltransferase</fullName>
        <ecNumber evidence="5 16">2.3.1.20</ecNumber>
    </recommendedName>
</protein>